<proteinExistence type="inferred from homology"/>
<keyword evidence="6 13" id="KW-0489">Methyltransferase</keyword>
<organism evidence="13 14">
    <name type="scientific">Actinomadura rudentiformis</name>
    <dbReference type="NCBI Taxonomy" id="359158"/>
    <lineage>
        <taxon>Bacteria</taxon>
        <taxon>Bacillati</taxon>
        <taxon>Actinomycetota</taxon>
        <taxon>Actinomycetes</taxon>
        <taxon>Streptosporangiales</taxon>
        <taxon>Thermomonosporaceae</taxon>
        <taxon>Actinomadura</taxon>
    </lineage>
</organism>
<keyword evidence="7 13" id="KW-0808">Transferase</keyword>
<evidence type="ECO:0000256" key="12">
    <source>
        <dbReference type="SAM" id="MobiDB-lite"/>
    </source>
</evidence>
<dbReference type="GO" id="GO:0005737">
    <property type="term" value="C:cytoplasm"/>
    <property type="evidence" value="ECO:0007669"/>
    <property type="project" value="UniProtKB-SubCell"/>
</dbReference>
<evidence type="ECO:0000256" key="4">
    <source>
        <dbReference type="ARBA" id="ARBA00013346"/>
    </source>
</evidence>
<dbReference type="CDD" id="cd02440">
    <property type="entry name" value="AdoMet_MTases"/>
    <property type="match status" value="1"/>
</dbReference>
<evidence type="ECO:0000256" key="7">
    <source>
        <dbReference type="ARBA" id="ARBA00022679"/>
    </source>
</evidence>
<dbReference type="PANTHER" id="PTHR11579:SF0">
    <property type="entry name" value="PROTEIN-L-ISOASPARTATE(D-ASPARTATE) O-METHYLTRANSFERASE"/>
    <property type="match status" value="1"/>
</dbReference>
<evidence type="ECO:0000256" key="6">
    <source>
        <dbReference type="ARBA" id="ARBA00022603"/>
    </source>
</evidence>
<protein>
    <recommendedName>
        <fullName evidence="4">Protein-L-isoaspartate O-methyltransferase</fullName>
        <ecNumber evidence="3">2.1.1.77</ecNumber>
    </recommendedName>
    <alternativeName>
        <fullName evidence="11">L-isoaspartyl protein carboxyl methyltransferase</fullName>
    </alternativeName>
    <alternativeName>
        <fullName evidence="9">Protein L-isoaspartyl methyltransferase</fullName>
    </alternativeName>
    <alternativeName>
        <fullName evidence="10">Protein-beta-aspartate methyltransferase</fullName>
    </alternativeName>
</protein>
<accession>A0A6H9YSH6</accession>
<evidence type="ECO:0000256" key="1">
    <source>
        <dbReference type="ARBA" id="ARBA00004496"/>
    </source>
</evidence>
<evidence type="ECO:0000256" key="9">
    <source>
        <dbReference type="ARBA" id="ARBA00030757"/>
    </source>
</evidence>
<comment type="subcellular location">
    <subcellularLocation>
        <location evidence="1">Cytoplasm</location>
    </subcellularLocation>
</comment>
<evidence type="ECO:0000256" key="2">
    <source>
        <dbReference type="ARBA" id="ARBA00005369"/>
    </source>
</evidence>
<dbReference type="NCBIfam" id="TIGR04364">
    <property type="entry name" value="methyltran_FxLD"/>
    <property type="match status" value="1"/>
</dbReference>
<dbReference type="Gene3D" id="3.40.50.150">
    <property type="entry name" value="Vaccinia Virus protein VP39"/>
    <property type="match status" value="1"/>
</dbReference>
<dbReference type="EC" id="2.1.1.77" evidence="3"/>
<dbReference type="SUPFAM" id="SSF53335">
    <property type="entry name" value="S-adenosyl-L-methionine-dependent methyltransferases"/>
    <property type="match status" value="1"/>
</dbReference>
<dbReference type="AlphaFoldDB" id="A0A6H9YSH6"/>
<keyword evidence="14" id="KW-1185">Reference proteome</keyword>
<dbReference type="EMBL" id="WBMT01000015">
    <property type="protein sequence ID" value="KAB2344839.1"/>
    <property type="molecule type" value="Genomic_DNA"/>
</dbReference>
<comment type="similarity">
    <text evidence="2">Belongs to the methyltransferase superfamily. L-isoaspartyl/D-aspartyl protein methyltransferase family.</text>
</comment>
<dbReference type="PANTHER" id="PTHR11579">
    <property type="entry name" value="PROTEIN-L-ISOASPARTATE O-METHYLTRANSFERASE"/>
    <property type="match status" value="1"/>
</dbReference>
<comment type="caution">
    <text evidence="13">The sequence shown here is derived from an EMBL/GenBank/DDBJ whole genome shotgun (WGS) entry which is preliminary data.</text>
</comment>
<sequence>MTTVRNSEDFSPALRAAMVGELRELGAITSAPVAEAVSKVPRHLFVPGQPLEAAYAIDQALVIKRDEAGTALSSLSSAHIQSVMLEQADVQPGMQVLEIGSGGYNAALLAELVGEEGAVVSLDIDPEITERARACLDTAGYEQVKVAVGDAEHGLPDEDAFDRIIVTAGAWDIPPAWRTQLTPRGRLIVPLRLKGITRTIAFERDDQTDDGGDAGVLTSVSYLLSGFVAMQGDGEHHEHVIVVGDDESWGLRVDDGAPDFDVQALREALDHPPLERWSGAVFDMPDELELFLVTSGPQMVMLHARQSLVDQGVFDASAGRGVPVLVRGDSFAYRIKRENAELGGFESGVIAHGPHAEQVADEYADLLRRWAHQHRRRGAATIRYIPAGAAHSTPPHHPIPKRHGTVSVTWR</sequence>
<gene>
    <name evidence="13" type="primary">fxlM</name>
    <name evidence="13" type="ORF">F8566_30065</name>
</gene>
<feature type="region of interest" description="Disordered" evidence="12">
    <location>
        <begin position="389"/>
        <end position="411"/>
    </location>
</feature>
<dbReference type="InterPro" id="IPR029063">
    <property type="entry name" value="SAM-dependent_MTases_sf"/>
</dbReference>
<dbReference type="RefSeq" id="WP_151565207.1">
    <property type="nucleotide sequence ID" value="NZ_WBMT01000015.1"/>
</dbReference>
<dbReference type="GO" id="GO:0004719">
    <property type="term" value="F:protein-L-isoaspartate (D-aspartate) O-methyltransferase activity"/>
    <property type="evidence" value="ECO:0007669"/>
    <property type="project" value="UniProtKB-EC"/>
</dbReference>
<dbReference type="InterPro" id="IPR027573">
    <property type="entry name" value="Methyltran_FxLD"/>
</dbReference>
<keyword evidence="8" id="KW-0949">S-adenosyl-L-methionine</keyword>
<evidence type="ECO:0000256" key="10">
    <source>
        <dbReference type="ARBA" id="ARBA00031323"/>
    </source>
</evidence>
<dbReference type="OrthoDB" id="4035289at2"/>
<dbReference type="Pfam" id="PF01135">
    <property type="entry name" value="PCMT"/>
    <property type="match status" value="1"/>
</dbReference>
<name>A0A6H9YSH6_9ACTN</name>
<evidence type="ECO:0000256" key="3">
    <source>
        <dbReference type="ARBA" id="ARBA00011890"/>
    </source>
</evidence>
<evidence type="ECO:0000256" key="11">
    <source>
        <dbReference type="ARBA" id="ARBA00031350"/>
    </source>
</evidence>
<evidence type="ECO:0000313" key="14">
    <source>
        <dbReference type="Proteomes" id="UP000468735"/>
    </source>
</evidence>
<evidence type="ECO:0000256" key="8">
    <source>
        <dbReference type="ARBA" id="ARBA00022691"/>
    </source>
</evidence>
<dbReference type="Proteomes" id="UP000468735">
    <property type="component" value="Unassembled WGS sequence"/>
</dbReference>
<reference evidence="13 14" key="1">
    <citation type="submission" date="2019-09" db="EMBL/GenBank/DDBJ databases">
        <title>Actinomadura physcomitrii sp. nov., a novel actinomycete isolated from moss [Physcomitrium sphaericum (Ludw) Fuernr].</title>
        <authorList>
            <person name="Zhuang X."/>
            <person name="Liu C."/>
        </authorList>
    </citation>
    <scope>NUCLEOTIDE SEQUENCE [LARGE SCALE GENOMIC DNA]</scope>
    <source>
        <strain evidence="13 14">HMC1</strain>
    </source>
</reference>
<dbReference type="InterPro" id="IPR000682">
    <property type="entry name" value="PCMT"/>
</dbReference>
<keyword evidence="5" id="KW-0963">Cytoplasm</keyword>
<dbReference type="GO" id="GO:0032259">
    <property type="term" value="P:methylation"/>
    <property type="evidence" value="ECO:0007669"/>
    <property type="project" value="UniProtKB-KW"/>
</dbReference>
<evidence type="ECO:0000313" key="13">
    <source>
        <dbReference type="EMBL" id="KAB2344839.1"/>
    </source>
</evidence>
<evidence type="ECO:0000256" key="5">
    <source>
        <dbReference type="ARBA" id="ARBA00022490"/>
    </source>
</evidence>